<dbReference type="AlphaFoldDB" id="A0A319DHA2"/>
<dbReference type="VEuPathDB" id="FungiDB:BO71DRAFT_176172"/>
<proteinExistence type="predicted"/>
<accession>A0A319DHA2</accession>
<name>A0A319DHA2_9EURO</name>
<evidence type="ECO:0000313" key="2">
    <source>
        <dbReference type="EMBL" id="PYH96434.1"/>
    </source>
</evidence>
<organism evidence="2 3">
    <name type="scientific">Aspergillus ellipticus CBS 707.79</name>
    <dbReference type="NCBI Taxonomy" id="1448320"/>
    <lineage>
        <taxon>Eukaryota</taxon>
        <taxon>Fungi</taxon>
        <taxon>Dikarya</taxon>
        <taxon>Ascomycota</taxon>
        <taxon>Pezizomycotina</taxon>
        <taxon>Eurotiomycetes</taxon>
        <taxon>Eurotiomycetidae</taxon>
        <taxon>Eurotiales</taxon>
        <taxon>Aspergillaceae</taxon>
        <taxon>Aspergillus</taxon>
        <taxon>Aspergillus subgen. Circumdati</taxon>
    </lineage>
</organism>
<dbReference type="Proteomes" id="UP000247810">
    <property type="component" value="Unassembled WGS sequence"/>
</dbReference>
<feature type="region of interest" description="Disordered" evidence="1">
    <location>
        <begin position="143"/>
        <end position="201"/>
    </location>
</feature>
<protein>
    <submittedName>
        <fullName evidence="2">Uncharacterized protein</fullName>
    </submittedName>
</protein>
<dbReference type="EMBL" id="KZ825837">
    <property type="protein sequence ID" value="PYH96434.1"/>
    <property type="molecule type" value="Genomic_DNA"/>
</dbReference>
<gene>
    <name evidence="2" type="ORF">BO71DRAFT_176172</name>
</gene>
<evidence type="ECO:0000313" key="3">
    <source>
        <dbReference type="Proteomes" id="UP000247810"/>
    </source>
</evidence>
<reference evidence="2 3" key="1">
    <citation type="submission" date="2018-02" db="EMBL/GenBank/DDBJ databases">
        <title>The genomes of Aspergillus section Nigri reveals drivers in fungal speciation.</title>
        <authorList>
            <consortium name="DOE Joint Genome Institute"/>
            <person name="Vesth T.C."/>
            <person name="Nybo J."/>
            <person name="Theobald S."/>
            <person name="Brandl J."/>
            <person name="Frisvad J.C."/>
            <person name="Nielsen K.F."/>
            <person name="Lyhne E.K."/>
            <person name="Kogle M.E."/>
            <person name="Kuo A."/>
            <person name="Riley R."/>
            <person name="Clum A."/>
            <person name="Nolan M."/>
            <person name="Lipzen A."/>
            <person name="Salamov A."/>
            <person name="Henrissat B."/>
            <person name="Wiebenga A."/>
            <person name="De vries R.P."/>
            <person name="Grigoriev I.V."/>
            <person name="Mortensen U.H."/>
            <person name="Andersen M.R."/>
            <person name="Baker S.E."/>
        </authorList>
    </citation>
    <scope>NUCLEOTIDE SEQUENCE [LARGE SCALE GENOMIC DNA]</scope>
    <source>
        <strain evidence="2 3">CBS 707.79</strain>
    </source>
</reference>
<keyword evidence="3" id="KW-1185">Reference proteome</keyword>
<evidence type="ECO:0000256" key="1">
    <source>
        <dbReference type="SAM" id="MobiDB-lite"/>
    </source>
</evidence>
<sequence length="201" mass="22501">MHLIPTCPGSEPPSTLVRGRLIRCAPVNTARTYRGPAREELRRTPAFLLRPPELILAGVWIGPLVLISSSPPLLQWFRWRPQADKDKDKDVAVSPRYPCDLSRQRKQIEESIYRAINPRPPHWPSRIRRLCSREFNRFGFPVPSRRESDEMPSDCLSPCDMTGADAGSSSLGATEGSKGAKQDRRPPLRQLGILQGSAVLA</sequence>